<evidence type="ECO:0000313" key="1">
    <source>
        <dbReference type="EMBL" id="CAD7414488.1"/>
    </source>
</evidence>
<name>A0A7R9HA01_TIMPO</name>
<gene>
    <name evidence="1" type="ORF">TPSB3V08_LOCUS9703</name>
</gene>
<accession>A0A7R9HA01</accession>
<protein>
    <submittedName>
        <fullName evidence="1">Uncharacterized protein</fullName>
    </submittedName>
</protein>
<organism evidence="1">
    <name type="scientific">Timema poppense</name>
    <name type="common">Walking stick</name>
    <dbReference type="NCBI Taxonomy" id="170557"/>
    <lineage>
        <taxon>Eukaryota</taxon>
        <taxon>Metazoa</taxon>
        <taxon>Ecdysozoa</taxon>
        <taxon>Arthropoda</taxon>
        <taxon>Hexapoda</taxon>
        <taxon>Insecta</taxon>
        <taxon>Pterygota</taxon>
        <taxon>Neoptera</taxon>
        <taxon>Polyneoptera</taxon>
        <taxon>Phasmatodea</taxon>
        <taxon>Timematodea</taxon>
        <taxon>Timematoidea</taxon>
        <taxon>Timematidae</taxon>
        <taxon>Timema</taxon>
    </lineage>
</organism>
<dbReference type="EMBL" id="OD007960">
    <property type="protein sequence ID" value="CAD7414488.1"/>
    <property type="molecule type" value="Genomic_DNA"/>
</dbReference>
<reference evidence="1" key="1">
    <citation type="submission" date="2020-11" db="EMBL/GenBank/DDBJ databases">
        <authorList>
            <person name="Tran Van P."/>
        </authorList>
    </citation>
    <scope>NUCLEOTIDE SEQUENCE</scope>
</reference>
<sequence length="96" mass="11137">MLDCRAQVTTKRIELPNLQDLKLTVGSIVMEHPELRFLIIWKSSDPLRYELLQTEEDRYTEIQDYSSFDDLHRSSQEKLERATVTATAVGSLEPPE</sequence>
<proteinExistence type="predicted"/>
<dbReference type="AlphaFoldDB" id="A0A7R9HA01"/>